<keyword evidence="3" id="KW-0456">Lyase</keyword>
<reference evidence="5" key="1">
    <citation type="submission" date="2020-08" db="EMBL/GenBank/DDBJ databases">
        <title>Whole genome shotgun sequence of Polymorphospora rubra NBRC 101157.</title>
        <authorList>
            <person name="Komaki H."/>
            <person name="Tamura T."/>
        </authorList>
    </citation>
    <scope>NUCLEOTIDE SEQUENCE</scope>
    <source>
        <strain evidence="5">NBRC 101157</strain>
    </source>
</reference>
<dbReference type="GO" id="GO:0003941">
    <property type="term" value="F:L-serine ammonia-lyase activity"/>
    <property type="evidence" value="ECO:0007669"/>
    <property type="project" value="TreeGrafter"/>
</dbReference>
<dbReference type="KEGG" id="pry:Prubr_51190"/>
<evidence type="ECO:0000256" key="3">
    <source>
        <dbReference type="ARBA" id="ARBA00023239"/>
    </source>
</evidence>
<dbReference type="Gene3D" id="3.40.50.1100">
    <property type="match status" value="2"/>
</dbReference>
<dbReference type="AlphaFoldDB" id="A0A810N8I1"/>
<keyword evidence="6" id="KW-1185">Reference proteome</keyword>
<gene>
    <name evidence="5" type="ORF">Prubr_51190</name>
</gene>
<organism evidence="5 6">
    <name type="scientific">Polymorphospora rubra</name>
    <dbReference type="NCBI Taxonomy" id="338584"/>
    <lineage>
        <taxon>Bacteria</taxon>
        <taxon>Bacillati</taxon>
        <taxon>Actinomycetota</taxon>
        <taxon>Actinomycetes</taxon>
        <taxon>Micromonosporales</taxon>
        <taxon>Micromonosporaceae</taxon>
        <taxon>Polymorphospora</taxon>
    </lineage>
</organism>
<feature type="domain" description="Tryptophan synthase beta chain-like PALP" evidence="4">
    <location>
        <begin position="23"/>
        <end position="313"/>
    </location>
</feature>
<dbReference type="RefSeq" id="WP_212817395.1">
    <property type="nucleotide sequence ID" value="NZ_AP023359.1"/>
</dbReference>
<dbReference type="PANTHER" id="PTHR48078:SF6">
    <property type="entry name" value="L-THREONINE DEHYDRATASE CATABOLIC TDCB"/>
    <property type="match status" value="1"/>
</dbReference>
<dbReference type="SUPFAM" id="SSF53686">
    <property type="entry name" value="Tryptophan synthase beta subunit-like PLP-dependent enzymes"/>
    <property type="match status" value="1"/>
</dbReference>
<dbReference type="Proteomes" id="UP000680866">
    <property type="component" value="Chromosome"/>
</dbReference>
<sequence>MSVPHRTEPSVTDVHEAAAALAPHLAPTPVVACAEVDAWAGAPVRAKAEVLQPTGSFKVRGALNRIRTLSTTDRDRGLITVSAGNAALGAAHAARLYGAGLTVVMAQNAVREKVEAVASLGATVITAGVADAAAAFARAARLRAQNDLTFLHPFDDPMVIAGAATATLEFLDECPDLTRLYVPCSGGGLLAGAVLAMRAAAVDIELIAVQPDGSASLATSLAAGEPRPRSGIDTIVDALTAPAPGFLNLRLIASADVRVVTVPDGATLAAMAVVIRHTRLIVEPAGAIAVAAVKADVDGGRPPSGPVGVLLSGGNASGPLLATLT</sequence>
<dbReference type="GO" id="GO:0006567">
    <property type="term" value="P:L-threonine catabolic process"/>
    <property type="evidence" value="ECO:0007669"/>
    <property type="project" value="TreeGrafter"/>
</dbReference>
<keyword evidence="2" id="KW-0663">Pyridoxal phosphate</keyword>
<dbReference type="Pfam" id="PF00291">
    <property type="entry name" value="PALP"/>
    <property type="match status" value="1"/>
</dbReference>
<dbReference type="PANTHER" id="PTHR48078">
    <property type="entry name" value="THREONINE DEHYDRATASE, MITOCHONDRIAL-RELATED"/>
    <property type="match status" value="1"/>
</dbReference>
<evidence type="ECO:0000313" key="5">
    <source>
        <dbReference type="EMBL" id="BCJ68098.1"/>
    </source>
</evidence>
<evidence type="ECO:0000256" key="2">
    <source>
        <dbReference type="ARBA" id="ARBA00022898"/>
    </source>
</evidence>
<evidence type="ECO:0000313" key="6">
    <source>
        <dbReference type="Proteomes" id="UP000680866"/>
    </source>
</evidence>
<dbReference type="InterPro" id="IPR036052">
    <property type="entry name" value="TrpB-like_PALP_sf"/>
</dbReference>
<dbReference type="InterPro" id="IPR050147">
    <property type="entry name" value="Ser/Thr_Dehydratase"/>
</dbReference>
<evidence type="ECO:0000259" key="4">
    <source>
        <dbReference type="Pfam" id="PF00291"/>
    </source>
</evidence>
<dbReference type="GO" id="GO:0004794">
    <property type="term" value="F:threonine deaminase activity"/>
    <property type="evidence" value="ECO:0007669"/>
    <property type="project" value="TreeGrafter"/>
</dbReference>
<dbReference type="EMBL" id="AP023359">
    <property type="protein sequence ID" value="BCJ68098.1"/>
    <property type="molecule type" value="Genomic_DNA"/>
</dbReference>
<comment type="cofactor">
    <cofactor evidence="1">
        <name>pyridoxal 5'-phosphate</name>
        <dbReference type="ChEBI" id="CHEBI:597326"/>
    </cofactor>
</comment>
<protein>
    <submittedName>
        <fullName evidence="5">Threonine ammonia-lyase</fullName>
    </submittedName>
</protein>
<evidence type="ECO:0000256" key="1">
    <source>
        <dbReference type="ARBA" id="ARBA00001933"/>
    </source>
</evidence>
<name>A0A810N8I1_9ACTN</name>
<dbReference type="GO" id="GO:0009097">
    <property type="term" value="P:isoleucine biosynthetic process"/>
    <property type="evidence" value="ECO:0007669"/>
    <property type="project" value="TreeGrafter"/>
</dbReference>
<proteinExistence type="predicted"/>
<dbReference type="InterPro" id="IPR001926">
    <property type="entry name" value="TrpB-like_PALP"/>
</dbReference>
<dbReference type="GO" id="GO:0006565">
    <property type="term" value="P:L-serine catabolic process"/>
    <property type="evidence" value="ECO:0007669"/>
    <property type="project" value="TreeGrafter"/>
</dbReference>
<accession>A0A810N8I1</accession>